<name>A0A0F9SD95_9ZZZZ</name>
<dbReference type="EMBL" id="LAZR01000489">
    <property type="protein sequence ID" value="KKN66825.1"/>
    <property type="molecule type" value="Genomic_DNA"/>
</dbReference>
<feature type="coiled-coil region" evidence="1">
    <location>
        <begin position="123"/>
        <end position="157"/>
    </location>
</feature>
<keyword evidence="1" id="KW-0175">Coiled coil</keyword>
<protein>
    <submittedName>
        <fullName evidence="2">Uncharacterized protein</fullName>
    </submittedName>
</protein>
<proteinExistence type="predicted"/>
<dbReference type="AlphaFoldDB" id="A0A0F9SD95"/>
<accession>A0A0F9SD95</accession>
<sequence length="170" mass="18940">MTRKKTLSILLVLAMVGVFCIGEAFSQEGRGRRSGDRGARMAEWRARMAERLKESLGATEEEWEVLSPLIEKVTTLSFQARMGGRFGRMRRGGAEGTSDQPQTEIAKATQALRELTEKEGATAEEFEAAMKALRQARAEVQKELAEARDALREVVTVKQEAQLVLWGLLE</sequence>
<evidence type="ECO:0000256" key="1">
    <source>
        <dbReference type="SAM" id="Coils"/>
    </source>
</evidence>
<gene>
    <name evidence="2" type="ORF">LCGC14_0467650</name>
</gene>
<reference evidence="2" key="1">
    <citation type="journal article" date="2015" name="Nature">
        <title>Complex archaea that bridge the gap between prokaryotes and eukaryotes.</title>
        <authorList>
            <person name="Spang A."/>
            <person name="Saw J.H."/>
            <person name="Jorgensen S.L."/>
            <person name="Zaremba-Niedzwiedzka K."/>
            <person name="Martijn J."/>
            <person name="Lind A.E."/>
            <person name="van Eijk R."/>
            <person name="Schleper C."/>
            <person name="Guy L."/>
            <person name="Ettema T.J."/>
        </authorList>
    </citation>
    <scope>NUCLEOTIDE SEQUENCE</scope>
</reference>
<comment type="caution">
    <text evidence="2">The sequence shown here is derived from an EMBL/GenBank/DDBJ whole genome shotgun (WGS) entry which is preliminary data.</text>
</comment>
<evidence type="ECO:0000313" key="2">
    <source>
        <dbReference type="EMBL" id="KKN66825.1"/>
    </source>
</evidence>
<organism evidence="2">
    <name type="scientific">marine sediment metagenome</name>
    <dbReference type="NCBI Taxonomy" id="412755"/>
    <lineage>
        <taxon>unclassified sequences</taxon>
        <taxon>metagenomes</taxon>
        <taxon>ecological metagenomes</taxon>
    </lineage>
</organism>